<dbReference type="Gene3D" id="2.70.9.20">
    <property type="entry name" value="Major capsid protein Vp54"/>
    <property type="match status" value="1"/>
</dbReference>
<evidence type="ECO:0000313" key="3">
    <source>
        <dbReference type="EMBL" id="QHT96342.1"/>
    </source>
</evidence>
<name>A0A6C0ITG9_9ZZZZ</name>
<feature type="domain" description="Major capsid protein N-terminal" evidence="2">
    <location>
        <begin position="215"/>
        <end position="358"/>
    </location>
</feature>
<dbReference type="InterPro" id="IPR031654">
    <property type="entry name" value="Capsid_N"/>
</dbReference>
<dbReference type="Pfam" id="PF04451">
    <property type="entry name" value="Capsid_NCLDV"/>
    <property type="match status" value="1"/>
</dbReference>
<evidence type="ECO:0008006" key="4">
    <source>
        <dbReference type="Google" id="ProtNLM"/>
    </source>
</evidence>
<accession>A0A6C0ITG9</accession>
<dbReference type="EMBL" id="MN740256">
    <property type="protein sequence ID" value="QHT96342.1"/>
    <property type="molecule type" value="Genomic_DNA"/>
</dbReference>
<dbReference type="Gene3D" id="2.70.9.10">
    <property type="entry name" value="Adenovirus Type 2 Hexon, domain 4"/>
    <property type="match status" value="1"/>
</dbReference>
<dbReference type="Pfam" id="PF16903">
    <property type="entry name" value="Capsid_N"/>
    <property type="match status" value="2"/>
</dbReference>
<evidence type="ECO:0000259" key="2">
    <source>
        <dbReference type="Pfam" id="PF16903"/>
    </source>
</evidence>
<dbReference type="GO" id="GO:0005198">
    <property type="term" value="F:structural molecule activity"/>
    <property type="evidence" value="ECO:0007669"/>
    <property type="project" value="InterPro"/>
</dbReference>
<feature type="domain" description="Major capsid protein N-terminal" evidence="2">
    <location>
        <begin position="25"/>
        <end position="105"/>
    </location>
</feature>
<dbReference type="AlphaFoldDB" id="A0A6C0ITG9"/>
<organism evidence="3">
    <name type="scientific">viral metagenome</name>
    <dbReference type="NCBI Taxonomy" id="1070528"/>
    <lineage>
        <taxon>unclassified sequences</taxon>
        <taxon>metagenomes</taxon>
        <taxon>organismal metagenomes</taxon>
    </lineage>
</organism>
<reference evidence="3" key="1">
    <citation type="journal article" date="2020" name="Nature">
        <title>Giant virus diversity and host interactions through global metagenomics.</title>
        <authorList>
            <person name="Schulz F."/>
            <person name="Roux S."/>
            <person name="Paez-Espino D."/>
            <person name="Jungbluth S."/>
            <person name="Walsh D.A."/>
            <person name="Denef V.J."/>
            <person name="McMahon K.D."/>
            <person name="Konstantinidis K.T."/>
            <person name="Eloe-Fadrosh E.A."/>
            <person name="Kyrpides N.C."/>
            <person name="Woyke T."/>
        </authorList>
    </citation>
    <scope>NUCLEOTIDE SEQUENCE</scope>
    <source>
        <strain evidence="3">GVMAG-M-3300024302-11</strain>
    </source>
</reference>
<dbReference type="InterPro" id="IPR007542">
    <property type="entry name" value="MCP_C"/>
</dbReference>
<sequence>MPGGLLQIASSGIQDIYLTKTPEITFFKKVYRRHTNFSSETIEINIDQFPNYGDEFFINIPNFGDLVYRSFFKVEIPLLNFDDSYIESIEYMTIKKNIINNLTNEMNTWKAEYDTLVLFSNIQIIFYQKILLLLRSQDVTYQNVNNETLTLRNSYNQNLKNTIFKIDEDIYDKIDIISYIINFDRTFGTTDDETNNIITYDTFLKNINILYKNNMKQLEYYFSNYNYNKTKLDEAVIGNIDYAWIENLGHHYFVNYNIELDGQLVENYTSDYLNIYNSHNIQEHMKKNYNEMIGNVKSITDFNSTKENYELIIPLIFWFNRNSSNALPLVAMKHSQATLNVKLNDLNNIIYFSDFKKEYNDILKYEMPYKEHQLNNNGIKSLSYTNANVNESDIFNVDYMPKERLYIYNFKNITKGLLELKFENLTSSDIDILFTNYSSNGSILTYNEWINFRINSINTSSDAIKKVCKNINLYQSPHFEDLNKLAGKIAKPKIKFYTEYIYLDEIERFKFAQNDLEYVINLPNQITTDIGNTDYFSTDIDILKPTKDAFFALIPKVNKNGLSKYSYKNPSVINKCYYMDQKIIKGLKFTVQDMNIIDFKIGENFYMFANKHSRLNASADNSYYIPFSLYPEEAQPSGNVNFSMIKGKNIQINLYKEFIETYFNSDINKNLQNIELIFINRSYNLLKFEKGKGGLIFY</sequence>
<dbReference type="InterPro" id="IPR016112">
    <property type="entry name" value="VP_dsDNA_II"/>
</dbReference>
<protein>
    <recommendedName>
        <fullName evidence="4">Major capsid protein N-terminal domain-containing protein</fullName>
    </recommendedName>
</protein>
<evidence type="ECO:0000259" key="1">
    <source>
        <dbReference type="Pfam" id="PF04451"/>
    </source>
</evidence>
<proteinExistence type="predicted"/>
<feature type="domain" description="Major capsid protein C-terminal" evidence="1">
    <location>
        <begin position="507"/>
        <end position="694"/>
    </location>
</feature>
<dbReference type="SUPFAM" id="SSF49749">
    <property type="entry name" value="Group II dsDNA viruses VP"/>
    <property type="match status" value="2"/>
</dbReference>
<dbReference type="InterPro" id="IPR038519">
    <property type="entry name" value="MCP_C_sf"/>
</dbReference>